<gene>
    <name evidence="1" type="ORF">CCUS01_06846</name>
</gene>
<evidence type="ECO:0000313" key="1">
    <source>
        <dbReference type="EMBL" id="KAK1467889.1"/>
    </source>
</evidence>
<evidence type="ECO:0000313" key="2">
    <source>
        <dbReference type="Proteomes" id="UP001239213"/>
    </source>
</evidence>
<dbReference type="EMBL" id="MPDP01000255">
    <property type="protein sequence ID" value="KAK1467889.1"/>
    <property type="molecule type" value="Genomic_DNA"/>
</dbReference>
<organism evidence="1 2">
    <name type="scientific">Colletotrichum cuscutae</name>
    <dbReference type="NCBI Taxonomy" id="1209917"/>
    <lineage>
        <taxon>Eukaryota</taxon>
        <taxon>Fungi</taxon>
        <taxon>Dikarya</taxon>
        <taxon>Ascomycota</taxon>
        <taxon>Pezizomycotina</taxon>
        <taxon>Sordariomycetes</taxon>
        <taxon>Hypocreomycetidae</taxon>
        <taxon>Glomerellales</taxon>
        <taxon>Glomerellaceae</taxon>
        <taxon>Colletotrichum</taxon>
        <taxon>Colletotrichum acutatum species complex</taxon>
    </lineage>
</organism>
<accession>A0AAI9XXQ5</accession>
<protein>
    <submittedName>
        <fullName evidence="1">Uncharacterized protein</fullName>
    </submittedName>
</protein>
<reference evidence="1" key="1">
    <citation type="submission" date="2016-11" db="EMBL/GenBank/DDBJ databases">
        <title>The genome sequence of Colletotrichum cuscutae.</title>
        <authorList>
            <person name="Baroncelli R."/>
        </authorList>
    </citation>
    <scope>NUCLEOTIDE SEQUENCE</scope>
    <source>
        <strain evidence="1">IMI 304802</strain>
    </source>
</reference>
<dbReference type="Proteomes" id="UP001239213">
    <property type="component" value="Unassembled WGS sequence"/>
</dbReference>
<dbReference type="AlphaFoldDB" id="A0AAI9XXQ5"/>
<sequence>MPSLVARLRFTVSLHLNLRDRASEEDQPRLDFSGVKIVEYRADYRDGSYPYTSTDTALHSGRVTSISPLSTICASFRQSSAEESNFDHIVPPKSNLAAK</sequence>
<name>A0AAI9XXQ5_9PEZI</name>
<comment type="caution">
    <text evidence="1">The sequence shown here is derived from an EMBL/GenBank/DDBJ whole genome shotgun (WGS) entry which is preliminary data.</text>
</comment>
<keyword evidence="2" id="KW-1185">Reference proteome</keyword>
<proteinExistence type="predicted"/>